<dbReference type="InterPro" id="IPR036890">
    <property type="entry name" value="HATPase_C_sf"/>
</dbReference>
<dbReference type="SUPFAM" id="SSF55785">
    <property type="entry name" value="PYP-like sensor domain (PAS domain)"/>
    <property type="match status" value="1"/>
</dbReference>
<dbReference type="Gene3D" id="3.30.450.20">
    <property type="entry name" value="PAS domain"/>
    <property type="match status" value="1"/>
</dbReference>
<dbReference type="GO" id="GO:0000155">
    <property type="term" value="F:phosphorelay sensor kinase activity"/>
    <property type="evidence" value="ECO:0007669"/>
    <property type="project" value="InterPro"/>
</dbReference>
<evidence type="ECO:0000313" key="14">
    <source>
        <dbReference type="EMBL" id="MBB5064230.1"/>
    </source>
</evidence>
<dbReference type="CDD" id="cd19410">
    <property type="entry name" value="HK9-like_sensor"/>
    <property type="match status" value="1"/>
</dbReference>
<dbReference type="CDD" id="cd00082">
    <property type="entry name" value="HisKA"/>
    <property type="match status" value="1"/>
</dbReference>
<dbReference type="Gene3D" id="1.10.287.130">
    <property type="match status" value="1"/>
</dbReference>
<feature type="region of interest" description="Disordered" evidence="9">
    <location>
        <begin position="574"/>
        <end position="593"/>
    </location>
</feature>
<dbReference type="PROSITE" id="PS50112">
    <property type="entry name" value="PAS"/>
    <property type="match status" value="1"/>
</dbReference>
<dbReference type="PANTHER" id="PTHR43065">
    <property type="entry name" value="SENSOR HISTIDINE KINASE"/>
    <property type="match status" value="1"/>
</dbReference>
<protein>
    <recommendedName>
        <fullName evidence="2">histidine kinase</fullName>
        <ecNumber evidence="2">2.7.13.3</ecNumber>
    </recommendedName>
</protein>
<proteinExistence type="predicted"/>
<dbReference type="InterPro" id="IPR000700">
    <property type="entry name" value="PAS-assoc_C"/>
</dbReference>
<dbReference type="SMART" id="SM00086">
    <property type="entry name" value="PAC"/>
    <property type="match status" value="1"/>
</dbReference>
<dbReference type="Pfam" id="PF00512">
    <property type="entry name" value="HisKA"/>
    <property type="match status" value="1"/>
</dbReference>
<evidence type="ECO:0000256" key="4">
    <source>
        <dbReference type="ARBA" id="ARBA00022679"/>
    </source>
</evidence>
<evidence type="ECO:0000256" key="5">
    <source>
        <dbReference type="ARBA" id="ARBA00022741"/>
    </source>
</evidence>
<dbReference type="Pfam" id="PF05227">
    <property type="entry name" value="CHASE3"/>
    <property type="match status" value="1"/>
</dbReference>
<evidence type="ECO:0000259" key="11">
    <source>
        <dbReference type="PROSITE" id="PS50109"/>
    </source>
</evidence>
<dbReference type="InterPro" id="IPR035965">
    <property type="entry name" value="PAS-like_dom_sf"/>
</dbReference>
<dbReference type="InterPro" id="IPR004358">
    <property type="entry name" value="Sig_transdc_His_kin-like_C"/>
</dbReference>
<comment type="caution">
    <text evidence="14">The sequence shown here is derived from an EMBL/GenBank/DDBJ whole genome shotgun (WGS) entry which is preliminary data.</text>
</comment>
<keyword evidence="8" id="KW-0902">Two-component regulatory system</keyword>
<keyword evidence="5" id="KW-0547">Nucleotide-binding</keyword>
<feature type="domain" description="PAC" evidence="13">
    <location>
        <begin position="300"/>
        <end position="352"/>
    </location>
</feature>
<dbReference type="SMART" id="SM00091">
    <property type="entry name" value="PAS"/>
    <property type="match status" value="1"/>
</dbReference>
<sequence length="593" mass="65572">MQVISKRFGVIGGFALMLLLLAINTVTTRHQLAIQLDSQAWVAHSRMVLLELAKTESLLKDAETGQRGFLYTGDPKYLAPYQSAIHEINSHIDRLSQLTADNPQQQARVTTLRQLSNAKLNELAQTIALYRADKTDAAKALVLSDAGLRSMDQIRSLIGEMGREEDSLHTTRAASYRKSVQGTIFSIYLASAVAGLGLIFLAYYILREMDLRQKHARQLLDREEWFRVTLTSLGDAVIATDELGSVTYLNPLAEQLMGTTMPEVVGRTIEDVFPIFNEMTHAPVENPVTRVMELGRIVGLANHTVLQHTDGSLIPIEDSASPIRDRHDQLIGVVLVFRDATQERKTQELLRETEKLTATARLSATVAHEINNPLEAIGNLIYLAKGTPGIPVDAAEHLETAEQELERVSHITKQTLGFYRESKVPERIDLPSLIEYVLKLCANKLRAKNITVLREYEECPHVPGISGELKQAISNLISNAADAVNEDGTIWIRLACVEDTGSSFVRVEIEDDGPGISPEHIDRIFEPFYTTKKDVGTGLGLWVTKEIVDRHGGMIHIHPQSKDGARGAAFKVSLPCPPSEPATQKPGMEASHP</sequence>
<feature type="domain" description="PAS" evidence="12">
    <location>
        <begin position="222"/>
        <end position="295"/>
    </location>
</feature>
<dbReference type="InterPro" id="IPR003594">
    <property type="entry name" value="HATPase_dom"/>
</dbReference>
<keyword evidence="3" id="KW-0597">Phosphoprotein</keyword>
<dbReference type="InterPro" id="IPR013656">
    <property type="entry name" value="PAS_4"/>
</dbReference>
<comment type="catalytic activity">
    <reaction evidence="1">
        <text>ATP + protein L-histidine = ADP + protein N-phospho-L-histidine.</text>
        <dbReference type="EC" id="2.7.13.3"/>
    </reaction>
</comment>
<keyword evidence="10" id="KW-0472">Membrane</keyword>
<dbReference type="SMART" id="SM00387">
    <property type="entry name" value="HATPase_c"/>
    <property type="match status" value="1"/>
</dbReference>
<keyword evidence="10" id="KW-0812">Transmembrane</keyword>
<dbReference type="NCBIfam" id="TIGR00229">
    <property type="entry name" value="sensory_box"/>
    <property type="match status" value="1"/>
</dbReference>
<dbReference type="InterPro" id="IPR003661">
    <property type="entry name" value="HisK_dim/P_dom"/>
</dbReference>
<dbReference type="EC" id="2.7.13.3" evidence="2"/>
<dbReference type="InterPro" id="IPR005467">
    <property type="entry name" value="His_kinase_dom"/>
</dbReference>
<dbReference type="CDD" id="cd00075">
    <property type="entry name" value="HATPase"/>
    <property type="match status" value="1"/>
</dbReference>
<dbReference type="SUPFAM" id="SSF47384">
    <property type="entry name" value="Homodimeric domain of signal transducing histidine kinase"/>
    <property type="match status" value="1"/>
</dbReference>
<dbReference type="InterPro" id="IPR000014">
    <property type="entry name" value="PAS"/>
</dbReference>
<dbReference type="CDD" id="cd00130">
    <property type="entry name" value="PAS"/>
    <property type="match status" value="1"/>
</dbReference>
<dbReference type="PROSITE" id="PS50113">
    <property type="entry name" value="PAC"/>
    <property type="match status" value="1"/>
</dbReference>
<keyword evidence="7" id="KW-0067">ATP-binding</keyword>
<evidence type="ECO:0000256" key="8">
    <source>
        <dbReference type="ARBA" id="ARBA00023012"/>
    </source>
</evidence>
<evidence type="ECO:0000259" key="13">
    <source>
        <dbReference type="PROSITE" id="PS50113"/>
    </source>
</evidence>
<evidence type="ECO:0000256" key="3">
    <source>
        <dbReference type="ARBA" id="ARBA00022553"/>
    </source>
</evidence>
<keyword evidence="6" id="KW-0418">Kinase</keyword>
<organism evidence="14 15">
    <name type="scientific">Granulicella mallensis</name>
    <dbReference type="NCBI Taxonomy" id="940614"/>
    <lineage>
        <taxon>Bacteria</taxon>
        <taxon>Pseudomonadati</taxon>
        <taxon>Acidobacteriota</taxon>
        <taxon>Terriglobia</taxon>
        <taxon>Terriglobales</taxon>
        <taxon>Acidobacteriaceae</taxon>
        <taxon>Granulicella</taxon>
    </lineage>
</organism>
<accession>A0A7W7ZQF2</accession>
<dbReference type="InterPro" id="IPR001610">
    <property type="entry name" value="PAC"/>
</dbReference>
<dbReference type="Gene3D" id="3.30.565.10">
    <property type="entry name" value="Histidine kinase-like ATPase, C-terminal domain"/>
    <property type="match status" value="1"/>
</dbReference>
<dbReference type="PANTHER" id="PTHR43065:SF10">
    <property type="entry name" value="PEROXIDE STRESS-ACTIVATED HISTIDINE KINASE MAK3"/>
    <property type="match status" value="1"/>
</dbReference>
<keyword evidence="4" id="KW-0808">Transferase</keyword>
<evidence type="ECO:0000256" key="1">
    <source>
        <dbReference type="ARBA" id="ARBA00000085"/>
    </source>
</evidence>
<evidence type="ECO:0000259" key="12">
    <source>
        <dbReference type="PROSITE" id="PS50112"/>
    </source>
</evidence>
<evidence type="ECO:0000256" key="6">
    <source>
        <dbReference type="ARBA" id="ARBA00022777"/>
    </source>
</evidence>
<evidence type="ECO:0000256" key="7">
    <source>
        <dbReference type="ARBA" id="ARBA00022840"/>
    </source>
</evidence>
<keyword evidence="10" id="KW-1133">Transmembrane helix</keyword>
<name>A0A7W7ZQF2_9BACT</name>
<evidence type="ECO:0000256" key="2">
    <source>
        <dbReference type="ARBA" id="ARBA00012438"/>
    </source>
</evidence>
<evidence type="ECO:0000313" key="15">
    <source>
        <dbReference type="Proteomes" id="UP000584867"/>
    </source>
</evidence>
<dbReference type="Proteomes" id="UP000584867">
    <property type="component" value="Unassembled WGS sequence"/>
</dbReference>
<dbReference type="InterPro" id="IPR007891">
    <property type="entry name" value="CHASE3"/>
</dbReference>
<evidence type="ECO:0000256" key="9">
    <source>
        <dbReference type="SAM" id="MobiDB-lite"/>
    </source>
</evidence>
<feature type="domain" description="Histidine kinase" evidence="11">
    <location>
        <begin position="365"/>
        <end position="578"/>
    </location>
</feature>
<gene>
    <name evidence="14" type="ORF">HDF15_002581</name>
</gene>
<dbReference type="RefSeq" id="WP_184255953.1">
    <property type="nucleotide sequence ID" value="NZ_JACHIO010000009.1"/>
</dbReference>
<dbReference type="Pfam" id="PF02518">
    <property type="entry name" value="HATPase_c"/>
    <property type="match status" value="1"/>
</dbReference>
<dbReference type="AlphaFoldDB" id="A0A7W7ZQF2"/>
<dbReference type="PROSITE" id="PS50109">
    <property type="entry name" value="HIS_KIN"/>
    <property type="match status" value="1"/>
</dbReference>
<dbReference type="SUPFAM" id="SSF55874">
    <property type="entry name" value="ATPase domain of HSP90 chaperone/DNA topoisomerase II/histidine kinase"/>
    <property type="match status" value="1"/>
</dbReference>
<dbReference type="InterPro" id="IPR036097">
    <property type="entry name" value="HisK_dim/P_sf"/>
</dbReference>
<reference evidence="14 15" key="1">
    <citation type="submission" date="2020-08" db="EMBL/GenBank/DDBJ databases">
        <title>Genomic Encyclopedia of Type Strains, Phase IV (KMG-V): Genome sequencing to study the core and pangenomes of soil and plant-associated prokaryotes.</title>
        <authorList>
            <person name="Whitman W."/>
        </authorList>
    </citation>
    <scope>NUCLEOTIDE SEQUENCE [LARGE SCALE GENOMIC DNA]</scope>
    <source>
        <strain evidence="14 15">X5P3</strain>
    </source>
</reference>
<dbReference type="PRINTS" id="PR00344">
    <property type="entry name" value="BCTRLSENSOR"/>
</dbReference>
<feature type="transmembrane region" description="Helical" evidence="10">
    <location>
        <begin position="185"/>
        <end position="206"/>
    </location>
</feature>
<dbReference type="GO" id="GO:0005524">
    <property type="term" value="F:ATP binding"/>
    <property type="evidence" value="ECO:0007669"/>
    <property type="project" value="UniProtKB-KW"/>
</dbReference>
<evidence type="ECO:0000256" key="10">
    <source>
        <dbReference type="SAM" id="Phobius"/>
    </source>
</evidence>
<dbReference type="EMBL" id="JACHIO010000009">
    <property type="protein sequence ID" value="MBB5064230.1"/>
    <property type="molecule type" value="Genomic_DNA"/>
</dbReference>
<dbReference type="Pfam" id="PF08448">
    <property type="entry name" value="PAS_4"/>
    <property type="match status" value="1"/>
</dbReference>
<dbReference type="SMART" id="SM00388">
    <property type="entry name" value="HisKA"/>
    <property type="match status" value="1"/>
</dbReference>